<name>A0A2G9U254_TELCI</name>
<sequence>TMTVGWTYCAEMISPKHRFKLRTFTSWGYYEREDRALNELAYINGLENRSGVLENISANAPIRECKGIKHM</sequence>
<reference evidence="1 2" key="1">
    <citation type="submission" date="2015-09" db="EMBL/GenBank/DDBJ databases">
        <title>Draft genome of the parasitic nematode Teladorsagia circumcincta isolate WARC Sus (inbred).</title>
        <authorList>
            <person name="Mitreva M."/>
        </authorList>
    </citation>
    <scope>NUCLEOTIDE SEQUENCE [LARGE SCALE GENOMIC DNA]</scope>
    <source>
        <strain evidence="1 2">S</strain>
    </source>
</reference>
<dbReference type="EMBL" id="KZ350000">
    <property type="protein sequence ID" value="PIO64327.1"/>
    <property type="molecule type" value="Genomic_DNA"/>
</dbReference>
<dbReference type="AlphaFoldDB" id="A0A2G9U254"/>
<organism evidence="1 2">
    <name type="scientific">Teladorsagia circumcincta</name>
    <name type="common">Brown stomach worm</name>
    <name type="synonym">Ostertagia circumcincta</name>
    <dbReference type="NCBI Taxonomy" id="45464"/>
    <lineage>
        <taxon>Eukaryota</taxon>
        <taxon>Metazoa</taxon>
        <taxon>Ecdysozoa</taxon>
        <taxon>Nematoda</taxon>
        <taxon>Chromadorea</taxon>
        <taxon>Rhabditida</taxon>
        <taxon>Rhabditina</taxon>
        <taxon>Rhabditomorpha</taxon>
        <taxon>Strongyloidea</taxon>
        <taxon>Trichostrongylidae</taxon>
        <taxon>Teladorsagia</taxon>
    </lineage>
</organism>
<keyword evidence="2" id="KW-1185">Reference proteome</keyword>
<feature type="non-terminal residue" evidence="1">
    <location>
        <position position="1"/>
    </location>
</feature>
<evidence type="ECO:0000313" key="2">
    <source>
        <dbReference type="Proteomes" id="UP000230423"/>
    </source>
</evidence>
<dbReference type="OrthoDB" id="5296287at2759"/>
<proteinExistence type="predicted"/>
<dbReference type="Proteomes" id="UP000230423">
    <property type="component" value="Unassembled WGS sequence"/>
</dbReference>
<accession>A0A2G9U254</accession>
<evidence type="ECO:0000313" key="1">
    <source>
        <dbReference type="EMBL" id="PIO64327.1"/>
    </source>
</evidence>
<protein>
    <submittedName>
        <fullName evidence="1">Uncharacterized protein</fullName>
    </submittedName>
</protein>
<gene>
    <name evidence="1" type="ORF">TELCIR_14051</name>
</gene>